<keyword evidence="4" id="KW-0378">Hydrolase</keyword>
<dbReference type="SUPFAM" id="SSF56655">
    <property type="entry name" value="Carbohydrate phosphatase"/>
    <property type="match status" value="1"/>
</dbReference>
<comment type="catalytic activity">
    <reaction evidence="1">
        <text>beta-D-fructose 1,6-bisphosphate + H2O = beta-D-fructose 6-phosphate + phosphate</text>
        <dbReference type="Rhea" id="RHEA:11064"/>
        <dbReference type="ChEBI" id="CHEBI:15377"/>
        <dbReference type="ChEBI" id="CHEBI:32966"/>
        <dbReference type="ChEBI" id="CHEBI:43474"/>
        <dbReference type="ChEBI" id="CHEBI:57634"/>
        <dbReference type="EC" id="3.1.3.11"/>
    </reaction>
</comment>
<feature type="binding site" evidence="8">
    <location>
        <position position="103"/>
    </location>
    <ligand>
        <name>Mn(2+)</name>
        <dbReference type="ChEBI" id="CHEBI:29035"/>
        <label>2</label>
    </ligand>
</feature>
<dbReference type="CDD" id="cd01516">
    <property type="entry name" value="FBPase_glpX"/>
    <property type="match status" value="1"/>
</dbReference>
<comment type="cofactor">
    <cofactor evidence="8">
        <name>Mn(2+)</name>
        <dbReference type="ChEBI" id="CHEBI:29035"/>
    </cofactor>
</comment>
<evidence type="ECO:0000256" key="6">
    <source>
        <dbReference type="ARBA" id="ARBA00023277"/>
    </source>
</evidence>
<dbReference type="GO" id="GO:0006071">
    <property type="term" value="P:glycerol metabolic process"/>
    <property type="evidence" value="ECO:0007669"/>
    <property type="project" value="InterPro"/>
</dbReference>
<dbReference type="Proteomes" id="UP000646579">
    <property type="component" value="Unassembled WGS sequence"/>
</dbReference>
<dbReference type="NCBIfam" id="TIGR00330">
    <property type="entry name" value="glpX"/>
    <property type="match status" value="1"/>
</dbReference>
<dbReference type="Gene3D" id="3.30.540.10">
    <property type="entry name" value="Fructose-1,6-Bisphosphatase, subunit A, domain 1"/>
    <property type="match status" value="1"/>
</dbReference>
<keyword evidence="5 8" id="KW-0464">Manganese</keyword>
<keyword evidence="10" id="KW-1185">Reference proteome</keyword>
<dbReference type="PANTHER" id="PTHR30447">
    <property type="entry name" value="FRUCTOSE-1,6-BISPHOSPHATASE CLASS 2"/>
    <property type="match status" value="1"/>
</dbReference>
<evidence type="ECO:0000256" key="4">
    <source>
        <dbReference type="ARBA" id="ARBA00022801"/>
    </source>
</evidence>
<proteinExistence type="inferred from homology"/>
<reference evidence="9" key="2">
    <citation type="submission" date="2020-09" db="EMBL/GenBank/DDBJ databases">
        <authorList>
            <person name="Sun Q."/>
            <person name="Kim S."/>
        </authorList>
    </citation>
    <scope>NUCLEOTIDE SEQUENCE</scope>
    <source>
        <strain evidence="9">KCTC 32437</strain>
    </source>
</reference>
<keyword evidence="3 8" id="KW-0479">Metal-binding</keyword>
<evidence type="ECO:0000256" key="1">
    <source>
        <dbReference type="ARBA" id="ARBA00001273"/>
    </source>
</evidence>
<sequence>MVKLTKSDGARAPASIARHLTLEIVRVTERGAIAAAGWRGKGDERAADAAAVEAMSHELSRIDIRGRVVIGEGERDEVKALYIGEEVGSGTGLEVDIAVDPLEGVTLCAKNQPDSICVLVLAERGGLLNVSRNLYMNKIAIGPGYPEDIVHIDASAEENVNALAKAKGVPLSEITACVLDRPRHTSLIEELRRCGVSVKLISDGDIAGVIHAAQTDETGIDIYLGSGGAPEGVLAAAALRCIGGQMQGKLILDTPEKRARAARTGITKPDTIYSITDLAAGDVLFAATGITDGSMMSGVRLRRNNVDTSTIVMRSWSQTVRWVNARHAR</sequence>
<evidence type="ECO:0000256" key="8">
    <source>
        <dbReference type="PIRSR" id="PIRSR004532-1"/>
    </source>
</evidence>
<gene>
    <name evidence="9" type="ORF">GCM10007989_36260</name>
</gene>
<evidence type="ECO:0000313" key="10">
    <source>
        <dbReference type="Proteomes" id="UP000646579"/>
    </source>
</evidence>
<feature type="binding site" evidence="8">
    <location>
        <position position="100"/>
    </location>
    <ligand>
        <name>Mn(2+)</name>
        <dbReference type="ChEBI" id="CHEBI:29035"/>
        <label>2</label>
    </ligand>
</feature>
<dbReference type="GO" id="GO:0006094">
    <property type="term" value="P:gluconeogenesis"/>
    <property type="evidence" value="ECO:0007669"/>
    <property type="project" value="InterPro"/>
</dbReference>
<dbReference type="GO" id="GO:0046872">
    <property type="term" value="F:metal ion binding"/>
    <property type="evidence" value="ECO:0007669"/>
    <property type="project" value="UniProtKB-KW"/>
</dbReference>
<dbReference type="EMBL" id="BMZE01000004">
    <property type="protein sequence ID" value="GHA36876.1"/>
    <property type="molecule type" value="Genomic_DNA"/>
</dbReference>
<protein>
    <recommendedName>
        <fullName evidence="7">Fructose-1,6-bisphosphatase</fullName>
    </recommendedName>
</protein>
<dbReference type="InterPro" id="IPR004464">
    <property type="entry name" value="FBPase_class-2/SBPase"/>
</dbReference>
<dbReference type="PIRSF" id="PIRSF004532">
    <property type="entry name" value="GlpX"/>
    <property type="match status" value="1"/>
</dbReference>
<dbReference type="Pfam" id="PF03320">
    <property type="entry name" value="FBPase_glpX"/>
    <property type="match status" value="1"/>
</dbReference>
<feature type="binding site" evidence="8">
    <location>
        <position position="48"/>
    </location>
    <ligand>
        <name>Mn(2+)</name>
        <dbReference type="ChEBI" id="CHEBI:29035"/>
        <label>1</label>
    </ligand>
</feature>
<comment type="similarity">
    <text evidence="2 7">Belongs to the FBPase class 2 family.</text>
</comment>
<evidence type="ECO:0000256" key="2">
    <source>
        <dbReference type="ARBA" id="ARBA00008989"/>
    </source>
</evidence>
<reference evidence="9" key="1">
    <citation type="journal article" date="2014" name="Int. J. Syst. Evol. Microbiol.">
        <title>Complete genome sequence of Corynebacterium casei LMG S-19264T (=DSM 44701T), isolated from a smear-ripened cheese.</title>
        <authorList>
            <consortium name="US DOE Joint Genome Institute (JGI-PGF)"/>
            <person name="Walter F."/>
            <person name="Albersmeier A."/>
            <person name="Kalinowski J."/>
            <person name="Ruckert C."/>
        </authorList>
    </citation>
    <scope>NUCLEOTIDE SEQUENCE</scope>
    <source>
        <strain evidence="9">KCTC 32437</strain>
    </source>
</reference>
<evidence type="ECO:0000256" key="7">
    <source>
        <dbReference type="PIRNR" id="PIRNR004532"/>
    </source>
</evidence>
<dbReference type="GO" id="GO:0042132">
    <property type="term" value="F:fructose 1,6-bisphosphate 1-phosphatase activity"/>
    <property type="evidence" value="ECO:0007669"/>
    <property type="project" value="UniProtKB-EC"/>
</dbReference>
<accession>A0A918SEG4</accession>
<evidence type="ECO:0000313" key="9">
    <source>
        <dbReference type="EMBL" id="GHA36876.1"/>
    </source>
</evidence>
<dbReference type="RefSeq" id="WP_189427196.1">
    <property type="nucleotide sequence ID" value="NZ_BMZE01000004.1"/>
</dbReference>
<organism evidence="9 10">
    <name type="scientific">Devosia pacifica</name>
    <dbReference type="NCBI Taxonomy" id="1335967"/>
    <lineage>
        <taxon>Bacteria</taxon>
        <taxon>Pseudomonadati</taxon>
        <taxon>Pseudomonadota</taxon>
        <taxon>Alphaproteobacteria</taxon>
        <taxon>Hyphomicrobiales</taxon>
        <taxon>Devosiaceae</taxon>
        <taxon>Devosia</taxon>
    </lineage>
</organism>
<dbReference type="GO" id="GO:0005829">
    <property type="term" value="C:cytosol"/>
    <property type="evidence" value="ECO:0007669"/>
    <property type="project" value="TreeGrafter"/>
</dbReference>
<dbReference type="GO" id="GO:0030388">
    <property type="term" value="P:fructose 1,6-bisphosphate metabolic process"/>
    <property type="evidence" value="ECO:0007669"/>
    <property type="project" value="TreeGrafter"/>
</dbReference>
<feature type="binding site" evidence="8">
    <location>
        <position position="72"/>
    </location>
    <ligand>
        <name>Mn(2+)</name>
        <dbReference type="ChEBI" id="CHEBI:29035"/>
        <label>1</label>
    </ligand>
</feature>
<keyword evidence="6 7" id="KW-0119">Carbohydrate metabolism</keyword>
<dbReference type="Gene3D" id="3.40.190.90">
    <property type="match status" value="1"/>
</dbReference>
<feature type="binding site" evidence="8">
    <location>
        <position position="231"/>
    </location>
    <ligand>
        <name>Mn(2+)</name>
        <dbReference type="ChEBI" id="CHEBI:29035"/>
        <label>2</label>
    </ligand>
</feature>
<dbReference type="PANTHER" id="PTHR30447:SF0">
    <property type="entry name" value="FRUCTOSE-1,6-BISPHOSPHATASE 1 CLASS 2-RELATED"/>
    <property type="match status" value="1"/>
</dbReference>
<evidence type="ECO:0000256" key="3">
    <source>
        <dbReference type="ARBA" id="ARBA00022723"/>
    </source>
</evidence>
<dbReference type="AlphaFoldDB" id="A0A918SEG4"/>
<comment type="caution">
    <text evidence="9">The sequence shown here is derived from an EMBL/GenBank/DDBJ whole genome shotgun (WGS) entry which is preliminary data.</text>
</comment>
<name>A0A918SEG4_9HYPH</name>
<evidence type="ECO:0000256" key="5">
    <source>
        <dbReference type="ARBA" id="ARBA00023211"/>
    </source>
</evidence>